<gene>
    <name evidence="1" type="ORF">PVAND_016957</name>
</gene>
<proteinExistence type="predicted"/>
<evidence type="ECO:0000313" key="1">
    <source>
        <dbReference type="EMBL" id="KAG5669056.1"/>
    </source>
</evidence>
<dbReference type="Proteomes" id="UP001107558">
    <property type="component" value="Chromosome 4"/>
</dbReference>
<keyword evidence="2" id="KW-1185">Reference proteome</keyword>
<name>A0A9J6BHB2_POLVA</name>
<dbReference type="EMBL" id="JADBJN010000004">
    <property type="protein sequence ID" value="KAG5669056.1"/>
    <property type="molecule type" value="Genomic_DNA"/>
</dbReference>
<protein>
    <submittedName>
        <fullName evidence="1">Uncharacterized protein</fullName>
    </submittedName>
</protein>
<accession>A0A9J6BHB2</accession>
<dbReference type="AlphaFoldDB" id="A0A9J6BHB2"/>
<reference evidence="1" key="1">
    <citation type="submission" date="2021-03" db="EMBL/GenBank/DDBJ databases">
        <title>Chromosome level genome of the anhydrobiotic midge Polypedilum vanderplanki.</title>
        <authorList>
            <person name="Yoshida Y."/>
            <person name="Kikawada T."/>
            <person name="Gusev O."/>
        </authorList>
    </citation>
    <scope>NUCLEOTIDE SEQUENCE</scope>
    <source>
        <strain evidence="1">NIAS01</strain>
        <tissue evidence="1">Whole body or cell culture</tissue>
    </source>
</reference>
<evidence type="ECO:0000313" key="2">
    <source>
        <dbReference type="Proteomes" id="UP001107558"/>
    </source>
</evidence>
<sequence>MHFGLECWSIQHQLKCSLERQFQLLKKTRNYGRCCLCDFVRDPKSFTGNFYIDEEILRASGVADMKQYACNPEYEDKIVDLERWMKGIVENQKKMKK</sequence>
<comment type="caution">
    <text evidence="1">The sequence shown here is derived from an EMBL/GenBank/DDBJ whole genome shotgun (WGS) entry which is preliminary data.</text>
</comment>
<organism evidence="1 2">
    <name type="scientific">Polypedilum vanderplanki</name>
    <name type="common">Sleeping chironomid midge</name>
    <dbReference type="NCBI Taxonomy" id="319348"/>
    <lineage>
        <taxon>Eukaryota</taxon>
        <taxon>Metazoa</taxon>
        <taxon>Ecdysozoa</taxon>
        <taxon>Arthropoda</taxon>
        <taxon>Hexapoda</taxon>
        <taxon>Insecta</taxon>
        <taxon>Pterygota</taxon>
        <taxon>Neoptera</taxon>
        <taxon>Endopterygota</taxon>
        <taxon>Diptera</taxon>
        <taxon>Nematocera</taxon>
        <taxon>Chironomoidea</taxon>
        <taxon>Chironomidae</taxon>
        <taxon>Chironominae</taxon>
        <taxon>Polypedilum</taxon>
        <taxon>Polypedilum</taxon>
    </lineage>
</organism>